<sequence length="347" mass="39431">MTATQIFYKKRLFWSVCGIPSLASAFYLFVWATPRYESEAIVRVYAFSGDSSSGGGAGLGGQASPGAYIFKEIAESWECFHNLGTNKLSSHWAKGDFLSRFGGLRTLLSSNQMSLWNYYRSHVIASVNDESGLVRLNVEGYDPNFSYEVNSNVLEFAQKQLQSSGIRAYQTERTKLEEHVKSDREKLATDLSIMESYQKQYGIADYDVLYKNTLELINKFQEIRVTLDSKATAAQFFAQRSQELAMLKAQLTTLDHNIEDQSSYIKHHLSENYEKFSELKQSILEDVNVIQMDDQNLQDIEQLAYRSSYHVDIVESSVRPSDATMPKALLWAISIMAMSYVAYLVVK</sequence>
<keyword evidence="3" id="KW-1185">Reference proteome</keyword>
<keyword evidence="1" id="KW-0812">Transmembrane</keyword>
<evidence type="ECO:0000313" key="3">
    <source>
        <dbReference type="Proteomes" id="UP001523528"/>
    </source>
</evidence>
<dbReference type="PANTHER" id="PTHR32309:SF13">
    <property type="entry name" value="FERRIC ENTEROBACTIN TRANSPORT PROTEIN FEPE"/>
    <property type="match status" value="1"/>
</dbReference>
<accession>A0ABT1F2G5</accession>
<name>A0ABT1F2G5_9PROT</name>
<dbReference type="Proteomes" id="UP001523528">
    <property type="component" value="Unassembled WGS sequence"/>
</dbReference>
<feature type="transmembrane region" description="Helical" evidence="1">
    <location>
        <begin position="12"/>
        <end position="32"/>
    </location>
</feature>
<protein>
    <recommendedName>
        <fullName evidence="4">Polysaccharide chain length determinant N-terminal domain-containing protein</fullName>
    </recommendedName>
</protein>
<dbReference type="PANTHER" id="PTHR32309">
    <property type="entry name" value="TYROSINE-PROTEIN KINASE"/>
    <property type="match status" value="1"/>
</dbReference>
<organism evidence="2 3">
    <name type="scientific">Acetobacter lambici</name>
    <dbReference type="NCBI Taxonomy" id="1332824"/>
    <lineage>
        <taxon>Bacteria</taxon>
        <taxon>Pseudomonadati</taxon>
        <taxon>Pseudomonadota</taxon>
        <taxon>Alphaproteobacteria</taxon>
        <taxon>Acetobacterales</taxon>
        <taxon>Acetobacteraceae</taxon>
        <taxon>Acetobacter</taxon>
    </lineage>
</organism>
<proteinExistence type="predicted"/>
<evidence type="ECO:0008006" key="4">
    <source>
        <dbReference type="Google" id="ProtNLM"/>
    </source>
</evidence>
<gene>
    <name evidence="2" type="ORF">NKW50_12495</name>
</gene>
<keyword evidence="1" id="KW-1133">Transmembrane helix</keyword>
<evidence type="ECO:0000313" key="2">
    <source>
        <dbReference type="EMBL" id="MCP1259412.1"/>
    </source>
</evidence>
<evidence type="ECO:0000256" key="1">
    <source>
        <dbReference type="SAM" id="Phobius"/>
    </source>
</evidence>
<dbReference type="RefSeq" id="WP_253544220.1">
    <property type="nucleotide sequence ID" value="NZ_JAMYZY010000033.1"/>
</dbReference>
<feature type="transmembrane region" description="Helical" evidence="1">
    <location>
        <begin position="328"/>
        <end position="346"/>
    </location>
</feature>
<comment type="caution">
    <text evidence="2">The sequence shown here is derived from an EMBL/GenBank/DDBJ whole genome shotgun (WGS) entry which is preliminary data.</text>
</comment>
<dbReference type="EMBL" id="JAMYZZ010000030">
    <property type="protein sequence ID" value="MCP1259412.1"/>
    <property type="molecule type" value="Genomic_DNA"/>
</dbReference>
<dbReference type="InterPro" id="IPR050445">
    <property type="entry name" value="Bact_polysacc_biosynth/exp"/>
</dbReference>
<keyword evidence="1" id="KW-0472">Membrane</keyword>
<reference evidence="2 3" key="1">
    <citation type="submission" date="2022-06" db="EMBL/GenBank/DDBJ databases">
        <title>Acetobacer genomes from food samples.</title>
        <authorList>
            <person name="Sombolestani A."/>
        </authorList>
    </citation>
    <scope>NUCLEOTIDE SEQUENCE [LARGE SCALE GENOMIC DNA]</scope>
    <source>
        <strain evidence="2 3">R-83285</strain>
    </source>
</reference>